<evidence type="ECO:0000256" key="1">
    <source>
        <dbReference type="SAM" id="Phobius"/>
    </source>
</evidence>
<protein>
    <recommendedName>
        <fullName evidence="4">MotA/TolQ/ExbB proton channel domain-containing protein</fullName>
    </recommendedName>
</protein>
<comment type="caution">
    <text evidence="2">The sequence shown here is derived from an EMBL/GenBank/DDBJ whole genome shotgun (WGS) entry which is preliminary data.</text>
</comment>
<proteinExistence type="predicted"/>
<evidence type="ECO:0000313" key="3">
    <source>
        <dbReference type="Proteomes" id="UP000187417"/>
    </source>
</evidence>
<organism evidence="2 3">
    <name type="scientific">Alistipes putredinis</name>
    <dbReference type="NCBI Taxonomy" id="28117"/>
    <lineage>
        <taxon>Bacteria</taxon>
        <taxon>Pseudomonadati</taxon>
        <taxon>Bacteroidota</taxon>
        <taxon>Bacteroidia</taxon>
        <taxon>Bacteroidales</taxon>
        <taxon>Rikenellaceae</taxon>
        <taxon>Alistipes</taxon>
    </lineage>
</organism>
<feature type="transmembrane region" description="Helical" evidence="1">
    <location>
        <begin position="25"/>
        <end position="48"/>
    </location>
</feature>
<keyword evidence="1" id="KW-0812">Transmembrane</keyword>
<reference evidence="2 3" key="1">
    <citation type="journal article" date="2016" name="Nat. Biotechnol.">
        <title>Measurement of bacterial replication rates in microbial communities.</title>
        <authorList>
            <person name="Brown C.T."/>
            <person name="Olm M.R."/>
            <person name="Thomas B.C."/>
            <person name="Banfield J.F."/>
        </authorList>
    </citation>
    <scope>NUCLEOTIDE SEQUENCE [LARGE SCALE GENOMIC DNA]</scope>
    <source>
        <strain evidence="2">CAG:67_53_122</strain>
    </source>
</reference>
<dbReference type="STRING" id="28117.BHV66_09495"/>
<sequence length="92" mass="10156">MTALTLCLIAMLFCTWKAPRWIKELGLLACTLGVLSMMIGFYSILQIIQTTGYSVTFTLLSGGLRVAFIAPIYGLIIYALSLLLRIAVKPRI</sequence>
<accession>A0A1Q6F3L3</accession>
<gene>
    <name evidence="2" type="ORF">BHV66_09495</name>
</gene>
<keyword evidence="1" id="KW-0472">Membrane</keyword>
<feature type="transmembrane region" description="Helical" evidence="1">
    <location>
        <begin position="68"/>
        <end position="88"/>
    </location>
</feature>
<dbReference type="Proteomes" id="UP000187417">
    <property type="component" value="Unassembled WGS sequence"/>
</dbReference>
<evidence type="ECO:0000313" key="2">
    <source>
        <dbReference type="EMBL" id="OKY93358.1"/>
    </source>
</evidence>
<dbReference type="AlphaFoldDB" id="A0A1Q6F3L3"/>
<name>A0A1Q6F3L3_9BACT</name>
<dbReference type="EMBL" id="MNQH01000038">
    <property type="protein sequence ID" value="OKY93358.1"/>
    <property type="molecule type" value="Genomic_DNA"/>
</dbReference>
<keyword evidence="1" id="KW-1133">Transmembrane helix</keyword>
<evidence type="ECO:0008006" key="4">
    <source>
        <dbReference type="Google" id="ProtNLM"/>
    </source>
</evidence>